<proteinExistence type="inferred from homology"/>
<dbReference type="GO" id="GO:0004451">
    <property type="term" value="F:isocitrate lyase activity"/>
    <property type="evidence" value="ECO:0007669"/>
    <property type="project" value="UniProtKB-EC"/>
</dbReference>
<name>A0ABR0J5R6_9EURO</name>
<dbReference type="PIRSF" id="PIRSF001362">
    <property type="entry name" value="Isocit_lyase"/>
    <property type="match status" value="1"/>
</dbReference>
<dbReference type="EMBL" id="JAVRRF010000018">
    <property type="protein sequence ID" value="KAK5056274.1"/>
    <property type="molecule type" value="Genomic_DNA"/>
</dbReference>
<reference evidence="5 6" key="1">
    <citation type="submission" date="2023-08" db="EMBL/GenBank/DDBJ databases">
        <title>Black Yeasts Isolated from many extreme environments.</title>
        <authorList>
            <person name="Coleine C."/>
            <person name="Stajich J.E."/>
            <person name="Selbmann L."/>
        </authorList>
    </citation>
    <scope>NUCLEOTIDE SEQUENCE [LARGE SCALE GENOMIC DNA]</scope>
    <source>
        <strain evidence="5 6">CCFEE 6328</strain>
    </source>
</reference>
<dbReference type="PROSITE" id="PS00161">
    <property type="entry name" value="ISOCITRATE_LYASE"/>
    <property type="match status" value="1"/>
</dbReference>
<evidence type="ECO:0000256" key="3">
    <source>
        <dbReference type="ARBA" id="ARBA00023239"/>
    </source>
</evidence>
<comment type="caution">
    <text evidence="5">The sequence shown here is derived from an EMBL/GenBank/DDBJ whole genome shotgun (WGS) entry which is preliminary data.</text>
</comment>
<organism evidence="5 6">
    <name type="scientific">Exophiala sideris</name>
    <dbReference type="NCBI Taxonomy" id="1016849"/>
    <lineage>
        <taxon>Eukaryota</taxon>
        <taxon>Fungi</taxon>
        <taxon>Dikarya</taxon>
        <taxon>Ascomycota</taxon>
        <taxon>Pezizomycotina</taxon>
        <taxon>Eurotiomycetes</taxon>
        <taxon>Chaetothyriomycetidae</taxon>
        <taxon>Chaetothyriales</taxon>
        <taxon>Herpotrichiellaceae</taxon>
        <taxon>Exophiala</taxon>
    </lineage>
</organism>
<dbReference type="PANTHER" id="PTHR21631:SF13">
    <property type="entry name" value="MITOCHONDRIAL 2-METHYLISOCITRATE LYASE ICL2"/>
    <property type="match status" value="1"/>
</dbReference>
<comment type="similarity">
    <text evidence="2 4">Belongs to the isocitrate lyase/PEP mutase superfamily. Isocitrate lyase family.</text>
</comment>
<dbReference type="InterPro" id="IPR015813">
    <property type="entry name" value="Pyrv/PenolPyrv_kinase-like_dom"/>
</dbReference>
<dbReference type="CDD" id="cd00377">
    <property type="entry name" value="ICL_PEPM"/>
    <property type="match status" value="1"/>
</dbReference>
<dbReference type="InterPro" id="IPR018523">
    <property type="entry name" value="Isocitrate_lyase_ph_CS"/>
</dbReference>
<dbReference type="InterPro" id="IPR039556">
    <property type="entry name" value="ICL/PEPM"/>
</dbReference>
<evidence type="ECO:0000256" key="2">
    <source>
        <dbReference type="ARBA" id="ARBA00005704"/>
    </source>
</evidence>
<dbReference type="Proteomes" id="UP001345691">
    <property type="component" value="Unassembled WGS sequence"/>
</dbReference>
<protein>
    <recommendedName>
        <fullName evidence="4">Isocitrate lyase</fullName>
    </recommendedName>
</protein>
<evidence type="ECO:0000256" key="4">
    <source>
        <dbReference type="PIRNR" id="PIRNR001362"/>
    </source>
</evidence>
<dbReference type="InterPro" id="IPR040442">
    <property type="entry name" value="Pyrv_kinase-like_dom_sf"/>
</dbReference>
<dbReference type="PANTHER" id="PTHR21631">
    <property type="entry name" value="ISOCITRATE LYASE/MALATE SYNTHASE"/>
    <property type="match status" value="1"/>
</dbReference>
<sequence>MTRHLSSLPPVEPPVSASLPSDSFQLLSTEEKAGDAEDVLFKQQVEDVKKWWASPRYKGIKRPYTPEDVVSKRGTLQQTYPSSVMARKLFNLLNERAAEGKPVHTMGAIDPVQMTQQAPNQEILYVSGWACSSVLTTTNEVSADFGDYPYNTVPNQVQRLFKAQQLHDRKNYDSRRKLSAEERKSTPYIDYMRPIVADGDTGHGGLSAVIKLAKLFAENGAAAVHFEDQLHGGKKCGHLAGKVLVPVGDHINRLVAARFQWDMMGCENLVIARTDSESGKLLSSAIDVRDHEYILGVAEETEPLSEVLQEMELKGASGPDIDAFESAWVKKHKLVTFDEAVEAHIKSEGGDASEYLVKTKENRNLSLTKRRALSSQYTKSPVVWSCDIPRTREGFYHYRAGLPAATKRAIEFAPYADLLWLETADPSVSKAAGFAKEIREQYPGKHLVYNLSPSFNWMGQGFNDASLKSFVWDLAKEGFVLQLISLAGLHSGATITAELSRGFKEDGMLAYVKLVQSREKELGVDVLTHQKWSGAPYIDGIIGAIQSGSSGSRSMGEGNTESGF</sequence>
<dbReference type="Pfam" id="PF00463">
    <property type="entry name" value="ICL"/>
    <property type="match status" value="1"/>
</dbReference>
<dbReference type="InterPro" id="IPR006254">
    <property type="entry name" value="Isocitrate_lyase"/>
</dbReference>
<accession>A0ABR0J5R6</accession>
<keyword evidence="6" id="KW-1185">Reference proteome</keyword>
<dbReference type="SUPFAM" id="SSF51621">
    <property type="entry name" value="Phosphoenolpyruvate/pyruvate domain"/>
    <property type="match status" value="1"/>
</dbReference>
<dbReference type="NCBIfam" id="TIGR01346">
    <property type="entry name" value="isocit_lyase"/>
    <property type="match status" value="1"/>
</dbReference>
<keyword evidence="3 4" id="KW-0456">Lyase</keyword>
<evidence type="ECO:0000313" key="5">
    <source>
        <dbReference type="EMBL" id="KAK5056274.1"/>
    </source>
</evidence>
<evidence type="ECO:0000313" key="6">
    <source>
        <dbReference type="Proteomes" id="UP001345691"/>
    </source>
</evidence>
<evidence type="ECO:0000256" key="1">
    <source>
        <dbReference type="ARBA" id="ARBA00001050"/>
    </source>
</evidence>
<comment type="catalytic activity">
    <reaction evidence="1">
        <text>(2S,3R)-3-hydroxybutane-1,2,3-tricarboxylate = pyruvate + succinate</text>
        <dbReference type="Rhea" id="RHEA:16809"/>
        <dbReference type="ChEBI" id="CHEBI:15361"/>
        <dbReference type="ChEBI" id="CHEBI:30031"/>
        <dbReference type="ChEBI" id="CHEBI:57429"/>
        <dbReference type="EC" id="4.1.3.30"/>
    </reaction>
</comment>
<gene>
    <name evidence="5" type="primary">ICL2</name>
    <name evidence="5" type="ORF">LTR69_007814</name>
</gene>
<dbReference type="Gene3D" id="3.20.20.60">
    <property type="entry name" value="Phosphoenolpyruvate-binding domains"/>
    <property type="match status" value="1"/>
</dbReference>
<dbReference type="Gene3D" id="1.10.10.850">
    <property type="match status" value="1"/>
</dbReference>